<evidence type="ECO:0000313" key="9">
    <source>
        <dbReference type="Proteomes" id="UP001345963"/>
    </source>
</evidence>
<keyword evidence="3 5" id="KW-0728">SH3 domain</keyword>
<feature type="compositionally biased region" description="Basic and acidic residues" evidence="6">
    <location>
        <begin position="390"/>
        <end position="408"/>
    </location>
</feature>
<feature type="region of interest" description="Disordered" evidence="6">
    <location>
        <begin position="535"/>
        <end position="560"/>
    </location>
</feature>
<organism evidence="8 9">
    <name type="scientific">Ataeniobius toweri</name>
    <dbReference type="NCBI Taxonomy" id="208326"/>
    <lineage>
        <taxon>Eukaryota</taxon>
        <taxon>Metazoa</taxon>
        <taxon>Chordata</taxon>
        <taxon>Craniata</taxon>
        <taxon>Vertebrata</taxon>
        <taxon>Euteleostomi</taxon>
        <taxon>Actinopterygii</taxon>
        <taxon>Neopterygii</taxon>
        <taxon>Teleostei</taxon>
        <taxon>Neoteleostei</taxon>
        <taxon>Acanthomorphata</taxon>
        <taxon>Ovalentaria</taxon>
        <taxon>Atherinomorphae</taxon>
        <taxon>Cyprinodontiformes</taxon>
        <taxon>Goodeidae</taxon>
        <taxon>Ataeniobius</taxon>
    </lineage>
</organism>
<evidence type="ECO:0000256" key="3">
    <source>
        <dbReference type="ARBA" id="ARBA00022443"/>
    </source>
</evidence>
<dbReference type="SMART" id="SM00462">
    <property type="entry name" value="PTB"/>
    <property type="match status" value="1"/>
</dbReference>
<feature type="compositionally biased region" description="Basic and acidic residues" evidence="6">
    <location>
        <begin position="471"/>
        <end position="521"/>
    </location>
</feature>
<reference evidence="8 9" key="1">
    <citation type="submission" date="2021-07" db="EMBL/GenBank/DDBJ databases">
        <authorList>
            <person name="Palmer J.M."/>
        </authorList>
    </citation>
    <scope>NUCLEOTIDE SEQUENCE [LARGE SCALE GENOMIC DNA]</scope>
    <source>
        <strain evidence="8 9">AT_MEX2019</strain>
        <tissue evidence="8">Muscle</tissue>
    </source>
</reference>
<keyword evidence="9" id="KW-1185">Reference proteome</keyword>
<dbReference type="Pfam" id="PF14604">
    <property type="entry name" value="SH3_9"/>
    <property type="match status" value="1"/>
</dbReference>
<feature type="compositionally biased region" description="Polar residues" evidence="6">
    <location>
        <begin position="313"/>
        <end position="330"/>
    </location>
</feature>
<proteinExistence type="inferred from homology"/>
<dbReference type="Gene3D" id="2.30.30.40">
    <property type="entry name" value="SH3 Domains"/>
    <property type="match status" value="1"/>
</dbReference>
<evidence type="ECO:0000256" key="1">
    <source>
        <dbReference type="ARBA" id="ARBA00004496"/>
    </source>
</evidence>
<dbReference type="PROSITE" id="PS50002">
    <property type="entry name" value="SH3"/>
    <property type="match status" value="1"/>
</dbReference>
<evidence type="ECO:0000313" key="8">
    <source>
        <dbReference type="EMBL" id="MED6250872.1"/>
    </source>
</evidence>
<feature type="compositionally biased region" description="Basic and acidic residues" evidence="6">
    <location>
        <begin position="199"/>
        <end position="232"/>
    </location>
</feature>
<dbReference type="PANTHER" id="PTHR47437:SF3">
    <property type="entry name" value="C-JUN-AMINO-TERMINAL KINASE-INTERACTING PROTEIN 1"/>
    <property type="match status" value="1"/>
</dbReference>
<comment type="similarity">
    <text evidence="2">Belongs to the JIP scaffold family.</text>
</comment>
<feature type="domain" description="SH3" evidence="7">
    <location>
        <begin position="591"/>
        <end position="652"/>
    </location>
</feature>
<evidence type="ECO:0000256" key="5">
    <source>
        <dbReference type="PROSITE-ProRule" id="PRU00192"/>
    </source>
</evidence>
<accession>A0ABU7BJP7</accession>
<keyword evidence="4" id="KW-0963">Cytoplasm</keyword>
<feature type="compositionally biased region" description="Polar residues" evidence="6">
    <location>
        <begin position="170"/>
        <end position="180"/>
    </location>
</feature>
<dbReference type="PANTHER" id="PTHR47437">
    <property type="entry name" value="JNK-INTERACTING PROTEIN 1-LIKE PROTEIN"/>
    <property type="match status" value="1"/>
</dbReference>
<feature type="compositionally biased region" description="Basic and acidic residues" evidence="6">
    <location>
        <begin position="98"/>
        <end position="107"/>
    </location>
</feature>
<dbReference type="Proteomes" id="UP001345963">
    <property type="component" value="Unassembled WGS sequence"/>
</dbReference>
<feature type="region of interest" description="Disordered" evidence="6">
    <location>
        <begin position="82"/>
        <end position="418"/>
    </location>
</feature>
<dbReference type="CDD" id="cd01212">
    <property type="entry name" value="PTB_JIP"/>
    <property type="match status" value="1"/>
</dbReference>
<dbReference type="SUPFAM" id="SSF50729">
    <property type="entry name" value="PH domain-like"/>
    <property type="match status" value="1"/>
</dbReference>
<dbReference type="InterPro" id="IPR001452">
    <property type="entry name" value="SH3_domain"/>
</dbReference>
<dbReference type="InterPro" id="IPR047178">
    <property type="entry name" value="JIP1_scaffold"/>
</dbReference>
<sequence>MSQGLGSLGPWVDLLGRRRLRVGPVGSSLQLPGASALWLLGGSPGTLLALLWGGCGSPGDGSPGVIVLWGAFGSIARISSVSVPGPGGQDSINNNSLGKKDSWKDSHSSSPHITGDPASQDAQPKAEDKVRPTAQRRPAPKPPTAGGRNNTQAAPLAADARVRPRERPSSAATQPCSTPRSQRRAGGVGGGGRGGGRGAMREKNLGELRGNGTERRGGRLCEDKAKDKDRNGHQRQINGLKGRAAEGRGRGGVKVSSRGGGAGIRSNKLSNQEVYLPAMVVPRTPVAARSQEKNQNQGQNHDRIQENPPAALSRSSSEGGSNRMSLSSDTEGPPPGPLHPSMSCRTNPDIHEEDGEGDPTPCAPVQNNSSSIPIGKDKPETDCTALEAGTGRDKADDTVDAELDRTQPKNEAAAGLNYDSIKYTLVVDEHAQLQLVKLKDCRHGYNEHNEDSDAETVYQSANEEEDPEYEEEKRKSEEARKLERRKEEEKHRKDEEKRRKEEEEEKKRKEEDLRRRREEEVKRRREVVTVARVCKQSKVSSATTSEEEDSNGGRGPRSRKFLNLFSTNSSPYSSTGAGSFGVFSCVLNGVERQQSHRAVYRFVPRHADELQLETDDPVLLLKQSEDLWCQGYNMRTGATGIFPAFYAVRVPKDGSYVQNHGWTEQFVVRFLGSVQVPIHMGNDVLCAAMQKVVCNRRSAGQLPSACVLEVSVKGVKMIVQDQCHSAHRGDQCFHFFQLKNISFCGCHPKHSRYFGFITKHPDQQRFACHVLMSDTTLHPLAESVRCTMVLMDGWMDGRTATTSCIL</sequence>
<dbReference type="Gene3D" id="2.30.29.30">
    <property type="entry name" value="Pleckstrin-homology domain (PH domain)/Phosphotyrosine-binding domain (PTB)"/>
    <property type="match status" value="1"/>
</dbReference>
<name>A0ABU7BJP7_9TELE</name>
<comment type="subcellular location">
    <subcellularLocation>
        <location evidence="1">Cytoplasm</location>
    </subcellularLocation>
</comment>
<evidence type="ECO:0000259" key="7">
    <source>
        <dbReference type="PROSITE" id="PS50002"/>
    </source>
</evidence>
<evidence type="ECO:0000256" key="2">
    <source>
        <dbReference type="ARBA" id="ARBA00009866"/>
    </source>
</evidence>
<gene>
    <name evidence="8" type="ORF">ATANTOWER_013721</name>
</gene>
<dbReference type="InterPro" id="IPR006020">
    <property type="entry name" value="PTB/PI_dom"/>
</dbReference>
<protein>
    <recommendedName>
        <fullName evidence="7">SH3 domain-containing protein</fullName>
    </recommendedName>
</protein>
<feature type="compositionally biased region" description="Gly residues" evidence="6">
    <location>
        <begin position="186"/>
        <end position="198"/>
    </location>
</feature>
<dbReference type="InterPro" id="IPR011993">
    <property type="entry name" value="PH-like_dom_sf"/>
</dbReference>
<evidence type="ECO:0000256" key="6">
    <source>
        <dbReference type="SAM" id="MobiDB-lite"/>
    </source>
</evidence>
<dbReference type="Pfam" id="PF00640">
    <property type="entry name" value="PID"/>
    <property type="match status" value="1"/>
</dbReference>
<evidence type="ECO:0000256" key="4">
    <source>
        <dbReference type="ARBA" id="ARBA00022490"/>
    </source>
</evidence>
<dbReference type="EMBL" id="JAHUTI010059296">
    <property type="protein sequence ID" value="MED6250872.1"/>
    <property type="molecule type" value="Genomic_DNA"/>
</dbReference>
<feature type="region of interest" description="Disordered" evidence="6">
    <location>
        <begin position="444"/>
        <end position="521"/>
    </location>
</feature>
<comment type="caution">
    <text evidence="8">The sequence shown here is derived from an EMBL/GenBank/DDBJ whole genome shotgun (WGS) entry which is preliminary data.</text>
</comment>
<dbReference type="SMART" id="SM00326">
    <property type="entry name" value="SH3"/>
    <property type="match status" value="1"/>
</dbReference>